<dbReference type="GO" id="GO:0005783">
    <property type="term" value="C:endoplasmic reticulum"/>
    <property type="evidence" value="ECO:0007669"/>
    <property type="project" value="TreeGrafter"/>
</dbReference>
<dbReference type="AlphaFoldDB" id="A0A2R5H327"/>
<comment type="similarity">
    <text evidence="3">Belongs to the 1-acyl-sn-glycerol-3-phosphate acyltransferase family.</text>
</comment>
<comment type="subcellular location">
    <subcellularLocation>
        <location evidence="1">Membrane</location>
    </subcellularLocation>
</comment>
<keyword evidence="16" id="KW-1185">Reference proteome</keyword>
<evidence type="ECO:0000256" key="10">
    <source>
        <dbReference type="ARBA" id="ARBA00023209"/>
    </source>
</evidence>
<evidence type="ECO:0000256" key="4">
    <source>
        <dbReference type="ARBA" id="ARBA00022516"/>
    </source>
</evidence>
<protein>
    <submittedName>
        <fullName evidence="15">Lysophosphatidylcholine acyltransferase</fullName>
    </submittedName>
</protein>
<gene>
    <name evidence="15" type="ORF">FCC1311_070971</name>
</gene>
<accession>A0A2R5H327</accession>
<dbReference type="Pfam" id="PF01553">
    <property type="entry name" value="Acyltransferase"/>
    <property type="match status" value="1"/>
</dbReference>
<proteinExistence type="inferred from homology"/>
<evidence type="ECO:0000256" key="13">
    <source>
        <dbReference type="SAM" id="Phobius"/>
    </source>
</evidence>
<dbReference type="GO" id="GO:0016020">
    <property type="term" value="C:membrane"/>
    <property type="evidence" value="ECO:0007669"/>
    <property type="project" value="UniProtKB-SubCell"/>
</dbReference>
<keyword evidence="6 13" id="KW-0812">Transmembrane</keyword>
<evidence type="ECO:0000256" key="5">
    <source>
        <dbReference type="ARBA" id="ARBA00022679"/>
    </source>
</evidence>
<evidence type="ECO:0000256" key="1">
    <source>
        <dbReference type="ARBA" id="ARBA00004370"/>
    </source>
</evidence>
<evidence type="ECO:0000256" key="2">
    <source>
        <dbReference type="ARBA" id="ARBA00005189"/>
    </source>
</evidence>
<dbReference type="PANTHER" id="PTHR23063">
    <property type="entry name" value="PHOSPHOLIPID ACYLTRANSFERASE"/>
    <property type="match status" value="1"/>
</dbReference>
<keyword evidence="4" id="KW-0444">Lipid biosynthesis</keyword>
<keyword evidence="12 15" id="KW-0012">Acyltransferase</keyword>
<evidence type="ECO:0000256" key="12">
    <source>
        <dbReference type="ARBA" id="ARBA00023315"/>
    </source>
</evidence>
<dbReference type="SMART" id="SM00563">
    <property type="entry name" value="PlsC"/>
    <property type="match status" value="1"/>
</dbReference>
<comment type="pathway">
    <text evidence="2">Lipid metabolism.</text>
</comment>
<evidence type="ECO:0000313" key="16">
    <source>
        <dbReference type="Proteomes" id="UP000241890"/>
    </source>
</evidence>
<keyword evidence="10" id="KW-0594">Phospholipid biosynthesis</keyword>
<dbReference type="SUPFAM" id="SSF69593">
    <property type="entry name" value="Glycerol-3-phosphate (1)-acyltransferase"/>
    <property type="match status" value="1"/>
</dbReference>
<evidence type="ECO:0000256" key="3">
    <source>
        <dbReference type="ARBA" id="ARBA00008655"/>
    </source>
</evidence>
<keyword evidence="8" id="KW-0443">Lipid metabolism</keyword>
<dbReference type="OrthoDB" id="272512at2759"/>
<sequence>MDAQEWVLFVTGLVVLAPFRVLIFLVTIPVATGLVLLSVIGCDVDEPLPASRARIQAYIVYATARILLSCFGIYTVDTVGKLAPASKARVAVVGPHSTPFDALLAAAFMDAPSFVAKADLTETFVGPVLKAMQTILVDRENISSRHLAAEAILQRADRTGTWRRRLAVYPEGTCTNRTSLIQFRRGAFEPLAPVQPAVLQWNVGAFDPAWTVGSPRRSLIVLRCLARLQLHVTVQFLPIMEPLKNEDAAAFCDRVRSAMADALGVPTTEYTYPDLFLAKIAAKRKVKPAIVLPWPFVDVQRAFPDVPGIFEITRALLLRYLAAPGVQANDGRMDHSAFKAVAAKAARDAGIKGEPPTWDQVARETHTDKTVSFTDFLQAHLECLVSKPTSTSS</sequence>
<keyword evidence="9 13" id="KW-0472">Membrane</keyword>
<evidence type="ECO:0000256" key="9">
    <source>
        <dbReference type="ARBA" id="ARBA00023136"/>
    </source>
</evidence>
<evidence type="ECO:0000256" key="11">
    <source>
        <dbReference type="ARBA" id="ARBA00023264"/>
    </source>
</evidence>
<keyword evidence="7 13" id="KW-1133">Transmembrane helix</keyword>
<keyword evidence="5 15" id="KW-0808">Transferase</keyword>
<feature type="domain" description="Phospholipid/glycerol acyltransferase" evidence="14">
    <location>
        <begin position="90"/>
        <end position="202"/>
    </location>
</feature>
<dbReference type="InterPro" id="IPR045252">
    <property type="entry name" value="LPCAT1-like"/>
</dbReference>
<evidence type="ECO:0000256" key="6">
    <source>
        <dbReference type="ARBA" id="ARBA00022692"/>
    </source>
</evidence>
<dbReference type="GO" id="GO:0008654">
    <property type="term" value="P:phospholipid biosynthetic process"/>
    <property type="evidence" value="ECO:0007669"/>
    <property type="project" value="UniProtKB-KW"/>
</dbReference>
<organism evidence="15 16">
    <name type="scientific">Hondaea fermentalgiana</name>
    <dbReference type="NCBI Taxonomy" id="2315210"/>
    <lineage>
        <taxon>Eukaryota</taxon>
        <taxon>Sar</taxon>
        <taxon>Stramenopiles</taxon>
        <taxon>Bigyra</taxon>
        <taxon>Labyrinthulomycetes</taxon>
        <taxon>Thraustochytrida</taxon>
        <taxon>Thraustochytriidae</taxon>
        <taxon>Hondaea</taxon>
    </lineage>
</organism>
<keyword evidence="11" id="KW-1208">Phospholipid metabolism</keyword>
<dbReference type="GO" id="GO:0042171">
    <property type="term" value="F:lysophosphatidic acid acyltransferase activity"/>
    <property type="evidence" value="ECO:0007669"/>
    <property type="project" value="TreeGrafter"/>
</dbReference>
<dbReference type="InParanoid" id="A0A2R5H327"/>
<comment type="caution">
    <text evidence="15">The sequence shown here is derived from an EMBL/GenBank/DDBJ whole genome shotgun (WGS) entry which is preliminary data.</text>
</comment>
<evidence type="ECO:0000256" key="8">
    <source>
        <dbReference type="ARBA" id="ARBA00023098"/>
    </source>
</evidence>
<evidence type="ECO:0000259" key="14">
    <source>
        <dbReference type="SMART" id="SM00563"/>
    </source>
</evidence>
<name>A0A2R5H327_9STRA</name>
<dbReference type="EMBL" id="BEYU01000219">
    <property type="protein sequence ID" value="GBG34814.1"/>
    <property type="molecule type" value="Genomic_DNA"/>
</dbReference>
<dbReference type="InterPro" id="IPR002123">
    <property type="entry name" value="Plipid/glycerol_acylTrfase"/>
</dbReference>
<feature type="transmembrane region" description="Helical" evidence="13">
    <location>
        <begin position="58"/>
        <end position="76"/>
    </location>
</feature>
<dbReference type="CDD" id="cd07991">
    <property type="entry name" value="LPLAT_LPCAT1-like"/>
    <property type="match status" value="1"/>
</dbReference>
<evidence type="ECO:0000313" key="15">
    <source>
        <dbReference type="EMBL" id="GBG34814.1"/>
    </source>
</evidence>
<evidence type="ECO:0000256" key="7">
    <source>
        <dbReference type="ARBA" id="ARBA00022989"/>
    </source>
</evidence>
<dbReference type="PANTHER" id="PTHR23063:SF52">
    <property type="entry name" value="LYSOPHOSPHATIDYLCHOLINE ACYLTRANSFERASE"/>
    <property type="match status" value="1"/>
</dbReference>
<feature type="transmembrane region" description="Helical" evidence="13">
    <location>
        <begin position="6"/>
        <end position="37"/>
    </location>
</feature>
<dbReference type="GO" id="GO:0008374">
    <property type="term" value="F:O-acyltransferase activity"/>
    <property type="evidence" value="ECO:0007669"/>
    <property type="project" value="InterPro"/>
</dbReference>
<dbReference type="Proteomes" id="UP000241890">
    <property type="component" value="Unassembled WGS sequence"/>
</dbReference>
<reference evidence="15 16" key="1">
    <citation type="submission" date="2017-12" db="EMBL/GenBank/DDBJ databases">
        <title>Sequencing, de novo assembly and annotation of complete genome of a new Thraustochytrid species, strain FCC1311.</title>
        <authorList>
            <person name="Sedici K."/>
            <person name="Godart F."/>
            <person name="Aiese Cigliano R."/>
            <person name="Sanseverino W."/>
            <person name="Barakat M."/>
            <person name="Ortet P."/>
            <person name="Marechal E."/>
            <person name="Cagnac O."/>
            <person name="Amato A."/>
        </authorList>
    </citation>
    <scope>NUCLEOTIDE SEQUENCE [LARGE SCALE GENOMIC DNA]</scope>
</reference>